<evidence type="ECO:0000259" key="4">
    <source>
        <dbReference type="Pfam" id="PF01755"/>
    </source>
</evidence>
<dbReference type="Proteomes" id="UP000318199">
    <property type="component" value="Unassembled WGS sequence"/>
</dbReference>
<accession>A0A562ZPS2</accession>
<dbReference type="UniPathway" id="UPA00820"/>
<reference evidence="5 6" key="1">
    <citation type="submission" date="2019-07" db="EMBL/GenBank/DDBJ databases">
        <title>Caenimonas sedimenti sp. nov., isolated from activated sludge.</title>
        <authorList>
            <person name="Xu J."/>
        </authorList>
    </citation>
    <scope>NUCLEOTIDE SEQUENCE [LARGE SCALE GENOMIC DNA]</scope>
    <source>
        <strain evidence="5 6">HX-9-20</strain>
    </source>
</reference>
<sequence>MHPIAGYYINLDRSPDRAAFMQEQLARLGLHGMQRHVAIDGAQSALPPGCTLLPGEYACFLSHLRVLEQAPPESVTLVLEDDVELSPHLPELLSGIVQAAAPAFDIALLECQPHFSLADVSRLWDVASRHFVGVTRRIGGVDLMDAQRHYKWGMIAYVVPPAARRRVLEVLHRAMANGPILPIDRCLEQAFTTQALRGAITVPFLATPSLRWHGRSTISNDRLPQNPLTVLRRLLYAGGFGDIEELTRSFAGAPADPALRLFGLVLRELAAYQRAVAQLPPQPPPAGDGS</sequence>
<keyword evidence="5" id="KW-0808">Transferase</keyword>
<evidence type="ECO:0000313" key="5">
    <source>
        <dbReference type="EMBL" id="TWO70579.1"/>
    </source>
</evidence>
<dbReference type="EMBL" id="VOBQ01000011">
    <property type="protein sequence ID" value="TWO70579.1"/>
    <property type="molecule type" value="Genomic_DNA"/>
</dbReference>
<comment type="pathway">
    <text evidence="1">Bacterial outer membrane biogenesis; lipooligosaccharide biosynthesis.</text>
</comment>
<dbReference type="OrthoDB" id="119742at2"/>
<comment type="caution">
    <text evidence="5">The sequence shown here is derived from an EMBL/GenBank/DDBJ whole genome shotgun (WGS) entry which is preliminary data.</text>
</comment>
<evidence type="ECO:0000256" key="1">
    <source>
        <dbReference type="ARBA" id="ARBA00005068"/>
    </source>
</evidence>
<dbReference type="GO" id="GO:0016740">
    <property type="term" value="F:transferase activity"/>
    <property type="evidence" value="ECO:0007669"/>
    <property type="project" value="UniProtKB-KW"/>
</dbReference>
<keyword evidence="3" id="KW-0448">Lipopolysaccharide biosynthesis</keyword>
<proteinExistence type="predicted"/>
<gene>
    <name evidence="5" type="ORF">FN976_13525</name>
</gene>
<comment type="pathway">
    <text evidence="2">Glycan metabolism; lacto-N-neotetraose biosynthesis.</text>
</comment>
<name>A0A562ZPS2_9BURK</name>
<evidence type="ECO:0000256" key="3">
    <source>
        <dbReference type="ARBA" id="ARBA00022985"/>
    </source>
</evidence>
<protein>
    <submittedName>
        <fullName evidence="5">Glycosyltransferase family 25 protein</fullName>
    </submittedName>
</protein>
<dbReference type="GO" id="GO:0009103">
    <property type="term" value="P:lipopolysaccharide biosynthetic process"/>
    <property type="evidence" value="ECO:0007669"/>
    <property type="project" value="UniProtKB-KW"/>
</dbReference>
<evidence type="ECO:0000313" key="6">
    <source>
        <dbReference type="Proteomes" id="UP000318199"/>
    </source>
</evidence>
<dbReference type="Pfam" id="PF01755">
    <property type="entry name" value="Glyco_transf_25"/>
    <property type="match status" value="1"/>
</dbReference>
<dbReference type="RefSeq" id="WP_145893571.1">
    <property type="nucleotide sequence ID" value="NZ_VOBQ01000011.1"/>
</dbReference>
<feature type="domain" description="Glycosyl transferase family 25" evidence="4">
    <location>
        <begin position="7"/>
        <end position="184"/>
    </location>
</feature>
<dbReference type="InterPro" id="IPR002654">
    <property type="entry name" value="Glyco_trans_25"/>
</dbReference>
<dbReference type="CDD" id="cd06532">
    <property type="entry name" value="Glyco_transf_25"/>
    <property type="match status" value="1"/>
</dbReference>
<dbReference type="AlphaFoldDB" id="A0A562ZPS2"/>
<organism evidence="5 6">
    <name type="scientific">Caenimonas sedimenti</name>
    <dbReference type="NCBI Taxonomy" id="2596921"/>
    <lineage>
        <taxon>Bacteria</taxon>
        <taxon>Pseudomonadati</taxon>
        <taxon>Pseudomonadota</taxon>
        <taxon>Betaproteobacteria</taxon>
        <taxon>Burkholderiales</taxon>
        <taxon>Comamonadaceae</taxon>
        <taxon>Caenimonas</taxon>
    </lineage>
</organism>
<keyword evidence="6" id="KW-1185">Reference proteome</keyword>
<evidence type="ECO:0000256" key="2">
    <source>
        <dbReference type="ARBA" id="ARBA00005222"/>
    </source>
</evidence>
<dbReference type="UniPathway" id="UPA00501"/>